<evidence type="ECO:0000256" key="3">
    <source>
        <dbReference type="ARBA" id="ARBA00022448"/>
    </source>
</evidence>
<accession>A0A4D6HUA6</accession>
<sequence>MAKRTTEPPSETRSIVRRLFDSDWFRFLQIAPAVLWIGMFLVLPFVIIISYSFFESAPLIDGVVGVELTLSNYVEFFTRSVYLSILWDSFVIAVATTVITLVLVYPAAYYLAFSDIKYKNLFLLLFILPFWMNIVIRTYAWRQVFGDGGLVNYLLSFVGAGPVEVMFTKPAVVIGLVHVFLPFMLLPVYSSLSNIDRSQIESAKNLGANRLEAFIEITLPQSAPGVGAGVMLVFVLSFGAFVVPELLGGAQNSMIANLIGSMFLELQSWEVGSAVAVIFTVLVLALVYVFNRVIGLEGMYGGDNA</sequence>
<dbReference type="Proteomes" id="UP000296822">
    <property type="component" value="Plasmid unnamed1"/>
</dbReference>
<reference evidence="10 11" key="1">
    <citation type="journal article" date="2019" name="Nat. Commun.">
        <title>A new type of DNA phosphorothioation-based antiviral system in archaea.</title>
        <authorList>
            <person name="Xiong L."/>
            <person name="Liu S."/>
            <person name="Chen S."/>
            <person name="Xiao Y."/>
            <person name="Zhu B."/>
            <person name="Gao Y."/>
            <person name="Zhang Y."/>
            <person name="Chen B."/>
            <person name="Luo J."/>
            <person name="Deng Z."/>
            <person name="Chen X."/>
            <person name="Wang L."/>
            <person name="Chen S."/>
        </authorList>
    </citation>
    <scope>NUCLEOTIDE SEQUENCE [LARGE SCALE GENOMIC DNA]</scope>
    <source>
        <strain evidence="10 11">JCM 10635</strain>
        <plasmid evidence="10 11">unnamed1</plasmid>
    </source>
</reference>
<dbReference type="InterPro" id="IPR000515">
    <property type="entry name" value="MetI-like"/>
</dbReference>
<comment type="subcellular location">
    <subcellularLocation>
        <location evidence="1 8">Cell membrane</location>
        <topology evidence="1 8">Multi-pass membrane protein</topology>
    </subcellularLocation>
</comment>
<evidence type="ECO:0000256" key="7">
    <source>
        <dbReference type="ARBA" id="ARBA00023136"/>
    </source>
</evidence>
<dbReference type="Gene3D" id="1.10.3720.10">
    <property type="entry name" value="MetI-like"/>
    <property type="match status" value="1"/>
</dbReference>
<feature type="transmembrane region" description="Helical" evidence="8">
    <location>
        <begin position="121"/>
        <end position="140"/>
    </location>
</feature>
<dbReference type="GO" id="GO:0005886">
    <property type="term" value="C:plasma membrane"/>
    <property type="evidence" value="ECO:0007669"/>
    <property type="project" value="UniProtKB-SubCell"/>
</dbReference>
<dbReference type="PANTHER" id="PTHR42929">
    <property type="entry name" value="INNER MEMBRANE ABC TRANSPORTER PERMEASE PROTEIN YDCU-RELATED-RELATED"/>
    <property type="match status" value="1"/>
</dbReference>
<dbReference type="EMBL" id="CP031306">
    <property type="protein sequence ID" value="QCC56467.1"/>
    <property type="molecule type" value="Genomic_DNA"/>
</dbReference>
<gene>
    <name evidence="10" type="ORF">DV706_18275</name>
</gene>
<keyword evidence="6 8" id="KW-1133">Transmembrane helix</keyword>
<evidence type="ECO:0000256" key="6">
    <source>
        <dbReference type="ARBA" id="ARBA00022989"/>
    </source>
</evidence>
<keyword evidence="10" id="KW-0614">Plasmid</keyword>
<protein>
    <submittedName>
        <fullName evidence="10">ABC transporter permease</fullName>
    </submittedName>
</protein>
<dbReference type="GeneID" id="39853223"/>
<evidence type="ECO:0000256" key="5">
    <source>
        <dbReference type="ARBA" id="ARBA00022692"/>
    </source>
</evidence>
<feature type="transmembrane region" description="Helical" evidence="8">
    <location>
        <begin position="271"/>
        <end position="290"/>
    </location>
</feature>
<comment type="similarity">
    <text evidence="2">Belongs to the binding-protein-dependent transport system permease family. CysTW subfamily.</text>
</comment>
<dbReference type="SUPFAM" id="SSF161098">
    <property type="entry name" value="MetI-like"/>
    <property type="match status" value="1"/>
</dbReference>
<evidence type="ECO:0000256" key="4">
    <source>
        <dbReference type="ARBA" id="ARBA00022475"/>
    </source>
</evidence>
<keyword evidence="7 8" id="KW-0472">Membrane</keyword>
<evidence type="ECO:0000313" key="10">
    <source>
        <dbReference type="EMBL" id="QCC56467.1"/>
    </source>
</evidence>
<keyword evidence="3 8" id="KW-0813">Transport</keyword>
<dbReference type="GO" id="GO:0055085">
    <property type="term" value="P:transmembrane transport"/>
    <property type="evidence" value="ECO:0007669"/>
    <property type="project" value="InterPro"/>
</dbReference>
<evidence type="ECO:0000256" key="8">
    <source>
        <dbReference type="RuleBase" id="RU363032"/>
    </source>
</evidence>
<feature type="transmembrane region" description="Helical" evidence="8">
    <location>
        <begin position="225"/>
        <end position="243"/>
    </location>
</feature>
<feature type="transmembrane region" description="Helical" evidence="8">
    <location>
        <begin position="85"/>
        <end position="109"/>
    </location>
</feature>
<keyword evidence="5 8" id="KW-0812">Transmembrane</keyword>
<dbReference type="PANTHER" id="PTHR42929:SF1">
    <property type="entry name" value="INNER MEMBRANE ABC TRANSPORTER PERMEASE PROTEIN YDCU-RELATED"/>
    <property type="match status" value="1"/>
</dbReference>
<dbReference type="PROSITE" id="PS50928">
    <property type="entry name" value="ABC_TM1"/>
    <property type="match status" value="1"/>
</dbReference>
<geneLocation type="plasmid" evidence="10">
    <name>unnamed1</name>
</geneLocation>
<dbReference type="KEGG" id="nbg:DV706_18275"/>
<feature type="transmembrane region" description="Helical" evidence="8">
    <location>
        <begin position="27"/>
        <end position="54"/>
    </location>
</feature>
<evidence type="ECO:0000313" key="11">
    <source>
        <dbReference type="Proteomes" id="UP000296822"/>
    </source>
</evidence>
<organism evidence="10 11">
    <name type="scientific">Natronorubrum bangense</name>
    <dbReference type="NCBI Taxonomy" id="61858"/>
    <lineage>
        <taxon>Archaea</taxon>
        <taxon>Methanobacteriati</taxon>
        <taxon>Methanobacteriota</taxon>
        <taxon>Stenosarchaea group</taxon>
        <taxon>Halobacteria</taxon>
        <taxon>Halobacteriales</taxon>
        <taxon>Natrialbaceae</taxon>
        <taxon>Natronorubrum</taxon>
    </lineage>
</organism>
<dbReference type="Pfam" id="PF00528">
    <property type="entry name" value="BPD_transp_1"/>
    <property type="match status" value="1"/>
</dbReference>
<dbReference type="CDD" id="cd06261">
    <property type="entry name" value="TM_PBP2"/>
    <property type="match status" value="1"/>
</dbReference>
<keyword evidence="4" id="KW-1003">Cell membrane</keyword>
<evidence type="ECO:0000256" key="1">
    <source>
        <dbReference type="ARBA" id="ARBA00004651"/>
    </source>
</evidence>
<feature type="domain" description="ABC transmembrane type-1" evidence="9">
    <location>
        <begin position="86"/>
        <end position="290"/>
    </location>
</feature>
<dbReference type="RefSeq" id="WP_136350958.1">
    <property type="nucleotide sequence ID" value="NZ_CP031306.1"/>
</dbReference>
<proteinExistence type="inferred from homology"/>
<dbReference type="InterPro" id="IPR035906">
    <property type="entry name" value="MetI-like_sf"/>
</dbReference>
<name>A0A4D6HUA6_9EURY</name>
<feature type="transmembrane region" description="Helical" evidence="8">
    <location>
        <begin position="171"/>
        <end position="189"/>
    </location>
</feature>
<evidence type="ECO:0000256" key="2">
    <source>
        <dbReference type="ARBA" id="ARBA00007069"/>
    </source>
</evidence>
<dbReference type="AlphaFoldDB" id="A0A4D6HUA6"/>
<evidence type="ECO:0000259" key="9">
    <source>
        <dbReference type="PROSITE" id="PS50928"/>
    </source>
</evidence>